<dbReference type="EMBL" id="RSCJ01000007">
    <property type="protein sequence ID" value="RUR83479.1"/>
    <property type="molecule type" value="Genomic_DNA"/>
</dbReference>
<gene>
    <name evidence="1" type="ORF">PCC6912_23120</name>
</gene>
<dbReference type="OrthoDB" id="564985at2"/>
<keyword evidence="2" id="KW-1185">Reference proteome</keyword>
<dbReference type="STRING" id="211165.GCA_000317285_04855"/>
<name>A0A3S0Y1W1_CHLFR</name>
<evidence type="ECO:0000313" key="2">
    <source>
        <dbReference type="Proteomes" id="UP000268857"/>
    </source>
</evidence>
<dbReference type="RefSeq" id="WP_016874583.1">
    <property type="nucleotide sequence ID" value="NZ_AJLN01000116.1"/>
</dbReference>
<organism evidence="1 2">
    <name type="scientific">Chlorogloeopsis fritschii PCC 6912</name>
    <dbReference type="NCBI Taxonomy" id="211165"/>
    <lineage>
        <taxon>Bacteria</taxon>
        <taxon>Bacillati</taxon>
        <taxon>Cyanobacteriota</taxon>
        <taxon>Cyanophyceae</taxon>
        <taxon>Nostocales</taxon>
        <taxon>Chlorogloeopsidaceae</taxon>
        <taxon>Chlorogloeopsis</taxon>
    </lineage>
</organism>
<comment type="caution">
    <text evidence="1">The sequence shown here is derived from an EMBL/GenBank/DDBJ whole genome shotgun (WGS) entry which is preliminary data.</text>
</comment>
<evidence type="ECO:0000313" key="1">
    <source>
        <dbReference type="EMBL" id="RUR83479.1"/>
    </source>
</evidence>
<reference evidence="1 2" key="1">
    <citation type="journal article" date="2019" name="Genome Biol. Evol.">
        <title>Day and night: Metabolic profiles and evolutionary relationships of six axenic non-marine cyanobacteria.</title>
        <authorList>
            <person name="Will S.E."/>
            <person name="Henke P."/>
            <person name="Boedeker C."/>
            <person name="Huang S."/>
            <person name="Brinkmann H."/>
            <person name="Rohde M."/>
            <person name="Jarek M."/>
            <person name="Friedl T."/>
            <person name="Seufert S."/>
            <person name="Schumacher M."/>
            <person name="Overmann J."/>
            <person name="Neumann-Schaal M."/>
            <person name="Petersen J."/>
        </authorList>
    </citation>
    <scope>NUCLEOTIDE SEQUENCE [LARGE SCALE GENOMIC DNA]</scope>
    <source>
        <strain evidence="1 2">PCC 6912</strain>
    </source>
</reference>
<dbReference type="AlphaFoldDB" id="A0A3S0Y1W1"/>
<sequence>MLTNLDLIREFIKLSIQRKEVLLANQTLKAEKVYSSNNLIAKAEGMIVTTKVDDTSISFFIKANSAYWELINQVLAEYNFILTGNIDNRGFYQYQYCQVPEGYQMHCSKAVILWRAWWKHRKHVLGRGIPLELLIRIRHAKRHTWYPIKDLIISDGVLYVKTLGSEIAVHSDDLITWLSRIGDRSQNQVQLTISDLLEAEHSQSLG</sequence>
<proteinExistence type="predicted"/>
<protein>
    <submittedName>
        <fullName evidence="1">Uncharacterized protein</fullName>
    </submittedName>
</protein>
<dbReference type="Proteomes" id="UP000268857">
    <property type="component" value="Unassembled WGS sequence"/>
</dbReference>
<accession>A0A3S0Y1W1</accession>